<dbReference type="GO" id="GO:0001046">
    <property type="term" value="F:core promoter sequence-specific DNA binding"/>
    <property type="evidence" value="ECO:0007669"/>
    <property type="project" value="TreeGrafter"/>
</dbReference>
<accession>A0A0G0YH07</accession>
<dbReference type="STRING" id="1619048.UU49_C0005G0075"/>
<organism evidence="3 4">
    <name type="scientific">Candidatus Magasanikbacteria bacterium GW2011_GWC2_41_17</name>
    <dbReference type="NCBI Taxonomy" id="1619048"/>
    <lineage>
        <taxon>Bacteria</taxon>
        <taxon>Candidatus Magasanikiibacteriota</taxon>
    </lineage>
</organism>
<dbReference type="PANTHER" id="PTHR40455">
    <property type="entry name" value="ANTITOXIN HIGA"/>
    <property type="match status" value="1"/>
</dbReference>
<dbReference type="Pfam" id="PF06114">
    <property type="entry name" value="Peptidase_M78"/>
    <property type="match status" value="1"/>
</dbReference>
<gene>
    <name evidence="3" type="ORF">UU49_C0005G0075</name>
</gene>
<feature type="domain" description="HTH cro/C1-type" evidence="2">
    <location>
        <begin position="84"/>
        <end position="117"/>
    </location>
</feature>
<dbReference type="InterPro" id="IPR010982">
    <property type="entry name" value="Lambda_DNA-bd_dom_sf"/>
</dbReference>
<evidence type="ECO:0000313" key="3">
    <source>
        <dbReference type="EMBL" id="KKR99617.1"/>
    </source>
</evidence>
<reference evidence="3 4" key="1">
    <citation type="journal article" date="2015" name="Nature">
        <title>rRNA introns, odd ribosomes, and small enigmatic genomes across a large radiation of phyla.</title>
        <authorList>
            <person name="Brown C.T."/>
            <person name="Hug L.A."/>
            <person name="Thomas B.C."/>
            <person name="Sharon I."/>
            <person name="Castelle C.J."/>
            <person name="Singh A."/>
            <person name="Wilkins M.J."/>
            <person name="Williams K.H."/>
            <person name="Banfield J.F."/>
        </authorList>
    </citation>
    <scope>NUCLEOTIDE SEQUENCE [LARGE SCALE GENOMIC DNA]</scope>
</reference>
<evidence type="ECO:0000256" key="1">
    <source>
        <dbReference type="ARBA" id="ARBA00007227"/>
    </source>
</evidence>
<dbReference type="PROSITE" id="PS50943">
    <property type="entry name" value="HTH_CROC1"/>
    <property type="match status" value="1"/>
</dbReference>
<dbReference type="Gene3D" id="1.10.260.40">
    <property type="entry name" value="lambda repressor-like DNA-binding domains"/>
    <property type="match status" value="1"/>
</dbReference>
<dbReference type="InterPro" id="IPR039060">
    <property type="entry name" value="Antitox_HigA"/>
</dbReference>
<dbReference type="InterPro" id="IPR001387">
    <property type="entry name" value="Cro/C1-type_HTH"/>
</dbReference>
<dbReference type="CDD" id="cd00093">
    <property type="entry name" value="HTH_XRE"/>
    <property type="match status" value="1"/>
</dbReference>
<dbReference type="EMBL" id="LCAV01000005">
    <property type="protein sequence ID" value="KKR99617.1"/>
    <property type="molecule type" value="Genomic_DNA"/>
</dbReference>
<dbReference type="Proteomes" id="UP000034108">
    <property type="component" value="Unassembled WGS sequence"/>
</dbReference>
<name>A0A0G0YH07_9BACT</name>
<comment type="caution">
    <text evidence="3">The sequence shown here is derived from an EMBL/GenBank/DDBJ whole genome shotgun (WGS) entry which is preliminary data.</text>
</comment>
<sequence length="404" mass="46704">MDEIKIIKTEEDYQKALKMAEELIVRDPNPDSPEGEQLRLLTTLIKDYESQVFSKILPDPVEAIKFRMEQADLKPADLIPYIGSRSRVSEILSGKRQLTLDMVRVLSTGLGIPAKVLIQKQMRPELQNWDTGLIRTMEQRGYFGKKTLKKYNKSELISSFFEMFGSLQPAVLYRKTSFRSSPRTDNNALIAWGLRVSQKAAQIKTSVKYKKGTANLKFMQDVLRFSTQDNGPLFARDYLKEHGIKLVIESHLPKTHLDGATLFVDKDNPIIGLTVRHDRPDNFWFSLMHELAHIALHYENGIEYFYDEKIQEKDGIQVDDREKAADELAEESILPRSKWETSAAKRTPNQFSTLDLANELGVQAAVIAGMIRFKHKKFYYLNEMIYDENLKIKQFFPEEFKEQI</sequence>
<dbReference type="PATRIC" id="fig|1619048.3.peg.251"/>
<dbReference type="GO" id="GO:0006355">
    <property type="term" value="P:regulation of DNA-templated transcription"/>
    <property type="evidence" value="ECO:0007669"/>
    <property type="project" value="InterPro"/>
</dbReference>
<dbReference type="AlphaFoldDB" id="A0A0G0YH07"/>
<dbReference type="Gene3D" id="1.10.10.2910">
    <property type="match status" value="1"/>
</dbReference>
<evidence type="ECO:0000259" key="2">
    <source>
        <dbReference type="PROSITE" id="PS50943"/>
    </source>
</evidence>
<proteinExistence type="inferred from homology"/>
<comment type="similarity">
    <text evidence="1">Belongs to the short-chain fatty acyl-CoA assimilation regulator (ScfR) family.</text>
</comment>
<dbReference type="SUPFAM" id="SSF47413">
    <property type="entry name" value="lambda repressor-like DNA-binding domains"/>
    <property type="match status" value="1"/>
</dbReference>
<protein>
    <recommendedName>
        <fullName evidence="2">HTH cro/C1-type domain-containing protein</fullName>
    </recommendedName>
</protein>
<evidence type="ECO:0000313" key="4">
    <source>
        <dbReference type="Proteomes" id="UP000034108"/>
    </source>
</evidence>
<dbReference type="InterPro" id="IPR010359">
    <property type="entry name" value="IrrE_HExxH"/>
</dbReference>
<dbReference type="PANTHER" id="PTHR40455:SF1">
    <property type="entry name" value="ANTITOXIN HIGA"/>
    <property type="match status" value="1"/>
</dbReference>